<reference evidence="2" key="1">
    <citation type="journal article" date="2021" name="PeerJ">
        <title>Extensive microbial diversity within the chicken gut microbiome revealed by metagenomics and culture.</title>
        <authorList>
            <person name="Gilroy R."/>
            <person name="Ravi A."/>
            <person name="Getino M."/>
            <person name="Pursley I."/>
            <person name="Horton D.L."/>
            <person name="Alikhan N.F."/>
            <person name="Baker D."/>
            <person name="Gharbi K."/>
            <person name="Hall N."/>
            <person name="Watson M."/>
            <person name="Adriaenssens E.M."/>
            <person name="Foster-Nyarko E."/>
            <person name="Jarju S."/>
            <person name="Secka A."/>
            <person name="Antonio M."/>
            <person name="Oren A."/>
            <person name="Chaudhuri R.R."/>
            <person name="La Ragione R."/>
            <person name="Hildebrand F."/>
            <person name="Pallen M.J."/>
        </authorList>
    </citation>
    <scope>NUCLEOTIDE SEQUENCE</scope>
    <source>
        <strain evidence="2">ChiSxjej5B17-1746</strain>
    </source>
</reference>
<organism evidence="2 3">
    <name type="scientific">Candidatus Bilophila faecipullorum</name>
    <dbReference type="NCBI Taxonomy" id="2838482"/>
    <lineage>
        <taxon>Bacteria</taxon>
        <taxon>Pseudomonadati</taxon>
        <taxon>Thermodesulfobacteriota</taxon>
        <taxon>Desulfovibrionia</taxon>
        <taxon>Desulfovibrionales</taxon>
        <taxon>Desulfovibrionaceae</taxon>
        <taxon>Bilophila</taxon>
    </lineage>
</organism>
<name>A0A9D1UA82_9BACT</name>
<reference evidence="2" key="2">
    <citation type="submission" date="2021-04" db="EMBL/GenBank/DDBJ databases">
        <authorList>
            <person name="Gilroy R."/>
        </authorList>
    </citation>
    <scope>NUCLEOTIDE SEQUENCE</scope>
    <source>
        <strain evidence="2">ChiSxjej5B17-1746</strain>
    </source>
</reference>
<sequence length="69" mass="7743">MAKRIRFSFSTGDAERRPSVDQKWSEILPMRREKPCPAFLSGAVRHQDVLSGGMPPQDISSGKLLTKKD</sequence>
<protein>
    <submittedName>
        <fullName evidence="2">Uncharacterized protein</fullName>
    </submittedName>
</protein>
<evidence type="ECO:0000313" key="2">
    <source>
        <dbReference type="EMBL" id="HIW79276.1"/>
    </source>
</evidence>
<gene>
    <name evidence="2" type="ORF">H9874_09055</name>
</gene>
<feature type="non-terminal residue" evidence="2">
    <location>
        <position position="69"/>
    </location>
</feature>
<dbReference type="Proteomes" id="UP000824264">
    <property type="component" value="Unassembled WGS sequence"/>
</dbReference>
<evidence type="ECO:0000313" key="3">
    <source>
        <dbReference type="Proteomes" id="UP000824264"/>
    </source>
</evidence>
<accession>A0A9D1UA82</accession>
<comment type="caution">
    <text evidence="2">The sequence shown here is derived from an EMBL/GenBank/DDBJ whole genome shotgun (WGS) entry which is preliminary data.</text>
</comment>
<dbReference type="EMBL" id="DXGI01000342">
    <property type="protein sequence ID" value="HIW79276.1"/>
    <property type="molecule type" value="Genomic_DNA"/>
</dbReference>
<feature type="region of interest" description="Disordered" evidence="1">
    <location>
        <begin position="49"/>
        <end position="69"/>
    </location>
</feature>
<dbReference type="AlphaFoldDB" id="A0A9D1UA82"/>
<evidence type="ECO:0000256" key="1">
    <source>
        <dbReference type="SAM" id="MobiDB-lite"/>
    </source>
</evidence>
<proteinExistence type="predicted"/>